<protein>
    <submittedName>
        <fullName evidence="2">Uncharacterized protein</fullName>
    </submittedName>
</protein>
<evidence type="ECO:0000313" key="3">
    <source>
        <dbReference type="Proteomes" id="UP001352852"/>
    </source>
</evidence>
<reference evidence="2 3" key="1">
    <citation type="submission" date="2021-06" db="EMBL/GenBank/DDBJ databases">
        <authorList>
            <person name="Palmer J.M."/>
        </authorList>
    </citation>
    <scope>NUCLEOTIDE SEQUENCE [LARGE SCALE GENOMIC DNA]</scope>
    <source>
        <strain evidence="2 3">CL_MEX2019</strain>
        <tissue evidence="2">Muscle</tissue>
    </source>
</reference>
<keyword evidence="3" id="KW-1185">Reference proteome</keyword>
<keyword evidence="1" id="KW-1133">Transmembrane helix</keyword>
<name>A0ABU7EPY8_9TELE</name>
<dbReference type="EMBL" id="JAHUTJ010065625">
    <property type="protein sequence ID" value="MED6289292.1"/>
    <property type="molecule type" value="Genomic_DNA"/>
</dbReference>
<gene>
    <name evidence="2" type="ORF">CHARACLAT_001318</name>
</gene>
<evidence type="ECO:0000313" key="2">
    <source>
        <dbReference type="EMBL" id="MED6289292.1"/>
    </source>
</evidence>
<feature type="transmembrane region" description="Helical" evidence="1">
    <location>
        <begin position="89"/>
        <end position="112"/>
    </location>
</feature>
<sequence length="113" mass="12919">MEMSLTVNLLEEDSHGAAPSCPLILTRPSSPFTPRYTLDPVCRMTEECRGLMPGLYAAAVGLCCSFLSTNQLKRISLRPLSRSETLDHFVSWLLFFFFFFLRQTVQVFPFVYI</sequence>
<accession>A0ABU7EPY8</accession>
<feature type="transmembrane region" description="Helical" evidence="1">
    <location>
        <begin position="50"/>
        <end position="68"/>
    </location>
</feature>
<organism evidence="2 3">
    <name type="scientific">Characodon lateralis</name>
    <dbReference type="NCBI Taxonomy" id="208331"/>
    <lineage>
        <taxon>Eukaryota</taxon>
        <taxon>Metazoa</taxon>
        <taxon>Chordata</taxon>
        <taxon>Craniata</taxon>
        <taxon>Vertebrata</taxon>
        <taxon>Euteleostomi</taxon>
        <taxon>Actinopterygii</taxon>
        <taxon>Neopterygii</taxon>
        <taxon>Teleostei</taxon>
        <taxon>Neoteleostei</taxon>
        <taxon>Acanthomorphata</taxon>
        <taxon>Ovalentaria</taxon>
        <taxon>Atherinomorphae</taxon>
        <taxon>Cyprinodontiformes</taxon>
        <taxon>Goodeidae</taxon>
        <taxon>Characodon</taxon>
    </lineage>
</organism>
<proteinExistence type="predicted"/>
<keyword evidence="1" id="KW-0472">Membrane</keyword>
<dbReference type="Proteomes" id="UP001352852">
    <property type="component" value="Unassembled WGS sequence"/>
</dbReference>
<keyword evidence="1" id="KW-0812">Transmembrane</keyword>
<evidence type="ECO:0000256" key="1">
    <source>
        <dbReference type="SAM" id="Phobius"/>
    </source>
</evidence>
<comment type="caution">
    <text evidence="2">The sequence shown here is derived from an EMBL/GenBank/DDBJ whole genome shotgun (WGS) entry which is preliminary data.</text>
</comment>